<dbReference type="InterPro" id="IPR026341">
    <property type="entry name" value="T9SS_type_B"/>
</dbReference>
<dbReference type="Proteomes" id="UP001143543">
    <property type="component" value="Unassembled WGS sequence"/>
</dbReference>
<organism evidence="1 2">
    <name type="scientific">Neptunitalea lumnitzerae</name>
    <dbReference type="NCBI Taxonomy" id="2965509"/>
    <lineage>
        <taxon>Bacteria</taxon>
        <taxon>Pseudomonadati</taxon>
        <taxon>Bacteroidota</taxon>
        <taxon>Flavobacteriia</taxon>
        <taxon>Flavobacteriales</taxon>
        <taxon>Flavobacteriaceae</taxon>
        <taxon>Neptunitalea</taxon>
    </lineage>
</organism>
<comment type="caution">
    <text evidence="1">The sequence shown here is derived from an EMBL/GenBank/DDBJ whole genome shotgun (WGS) entry which is preliminary data.</text>
</comment>
<dbReference type="NCBIfam" id="NF038133">
    <property type="entry name" value="choice_anch_L"/>
    <property type="match status" value="1"/>
</dbReference>
<dbReference type="Gene3D" id="2.60.40.740">
    <property type="match status" value="1"/>
</dbReference>
<evidence type="ECO:0000313" key="1">
    <source>
        <dbReference type="EMBL" id="GLB49942.1"/>
    </source>
</evidence>
<reference evidence="1" key="1">
    <citation type="submission" date="2022-07" db="EMBL/GenBank/DDBJ databases">
        <title>Taxonomy of Novel Oxalotrophic and Methylotrophic Bacteria.</title>
        <authorList>
            <person name="Sahin N."/>
            <person name="Tani A."/>
        </authorList>
    </citation>
    <scope>NUCLEOTIDE SEQUENCE</scope>
    <source>
        <strain evidence="1">Y10</strain>
    </source>
</reference>
<sequence>MCKLTTGQNIQVNSNLYSAQELVEDILINSDCITDIHVTNTVSGNFSDGMKSFGYFSAMGTTFPFERGIVMSTGRLNHVPGPNNTLSDDDAPNWGGDTDLNNTLGINNTLNATVLEFDFTPNSDNIRFNYIFASEEYQENNSNTCIYSDVFAFLIKPQGGNYTNIAVVPNTNIPVQVTTVHPEIPGGCAAENETYFGSFNNGNAPINFNGQTAVLTAEAAVVPNTVYHIKLIIADEQNYRYDSAVFLEAESFTISANLGDDRSFANDNPVCANESIILTPTVNQTVSSYSWYKDDILLSNETSDQLVVTEAGSYEVVATLANGCSARDEVIIDYSAPFALPDITLNQCDTDGDGLTVYDLNIAENDILANGQGLQVSGFYASESNAINGIAPFSNPDAFYNTTPNQVVYAGVINEFGCTTSVTVHLNSMQNNISNAYINICDSDGTPDGYTTFNLNEATSQITGSINETVSVSYFLSAEDAFLDINSVGNTFTNTTTPGQTLYARVDNQDGCFGIGNVYLRVYNNPTLPEDTERIYCTDSYPATINLTSGVQTSTYLYDFLWSNGETTPNIHINEPGNYSVTITNYNGCSTTRNIKVIASSQASVSYEITGNIGNNNAIIYAEGNGNYVYSLDGNTPQNENVFYNLTTGPHTVFVEDLNGCSSNSVTFYIIDFPNYFTPNNDGVNDTWNILGDNYLYSTVKVINIFDRYGKLVYSFKPDNIGWDGTYNNKAAPSTDYWFSVTFNNGDSYFNNFSLIR</sequence>
<accession>A0ABQ5MKS3</accession>
<name>A0ABQ5MKS3_9FLAO</name>
<dbReference type="InterPro" id="IPR049804">
    <property type="entry name" value="Choice_anch_L"/>
</dbReference>
<dbReference type="EMBL" id="BRVO01000002">
    <property type="protein sequence ID" value="GLB49942.1"/>
    <property type="molecule type" value="Genomic_DNA"/>
</dbReference>
<gene>
    <name evidence="1" type="ORF">Y10_23100</name>
</gene>
<dbReference type="Gene3D" id="2.60.40.10">
    <property type="entry name" value="Immunoglobulins"/>
    <property type="match status" value="1"/>
</dbReference>
<dbReference type="NCBIfam" id="TIGR04131">
    <property type="entry name" value="Bac_Flav_CTERM"/>
    <property type="match status" value="1"/>
</dbReference>
<protein>
    <submittedName>
        <fullName evidence="1">T9SS C-terminal target domain-containing protein</fullName>
    </submittedName>
</protein>
<dbReference type="InterPro" id="IPR013783">
    <property type="entry name" value="Ig-like_fold"/>
</dbReference>
<evidence type="ECO:0000313" key="2">
    <source>
        <dbReference type="Proteomes" id="UP001143543"/>
    </source>
</evidence>
<keyword evidence="2" id="KW-1185">Reference proteome</keyword>
<dbReference type="Pfam" id="PF13585">
    <property type="entry name" value="CHU_C"/>
    <property type="match status" value="1"/>
</dbReference>
<proteinExistence type="predicted"/>